<evidence type="ECO:0000256" key="1">
    <source>
        <dbReference type="SAM" id="SignalP"/>
    </source>
</evidence>
<name>A0A7I7L3B5_9MYCO</name>
<dbReference type="Proteomes" id="UP000465866">
    <property type="component" value="Chromosome"/>
</dbReference>
<proteinExistence type="predicted"/>
<keyword evidence="1" id="KW-0732">Signal</keyword>
<evidence type="ECO:0000313" key="3">
    <source>
        <dbReference type="Proteomes" id="UP000465866"/>
    </source>
</evidence>
<protein>
    <submittedName>
        <fullName evidence="2">Uncharacterized protein</fullName>
    </submittedName>
</protein>
<keyword evidence="3" id="KW-1185">Reference proteome</keyword>
<organism evidence="2 3">
    <name type="scientific">Mycobacterium cookii</name>
    <dbReference type="NCBI Taxonomy" id="1775"/>
    <lineage>
        <taxon>Bacteria</taxon>
        <taxon>Bacillati</taxon>
        <taxon>Actinomycetota</taxon>
        <taxon>Actinomycetes</taxon>
        <taxon>Mycobacteriales</taxon>
        <taxon>Mycobacteriaceae</taxon>
        <taxon>Mycobacterium</taxon>
    </lineage>
</organism>
<dbReference type="AlphaFoldDB" id="A0A7I7L3B5"/>
<dbReference type="RefSeq" id="WP_163780446.1">
    <property type="nucleotide sequence ID" value="NZ_AP022569.1"/>
</dbReference>
<accession>A0A7I7L3B5</accession>
<feature type="chain" id="PRO_5029758025" evidence="1">
    <location>
        <begin position="31"/>
        <end position="84"/>
    </location>
</feature>
<gene>
    <name evidence="2" type="ORF">MCOO_45890</name>
</gene>
<sequence>MKRPVFTMIPAATFAIPAAAMILAAPFAHAQTDIEDKCKSSGGQYSQSQVSAHFGQDPQLQETCCTGNKCTTWTNGVQGPTYGG</sequence>
<dbReference type="KEGG" id="mcoo:MCOO_45890"/>
<feature type="signal peptide" evidence="1">
    <location>
        <begin position="1"/>
        <end position="30"/>
    </location>
</feature>
<evidence type="ECO:0000313" key="2">
    <source>
        <dbReference type="EMBL" id="BBX48574.1"/>
    </source>
</evidence>
<reference evidence="2 3" key="1">
    <citation type="journal article" date="2019" name="Emerg. Microbes Infect.">
        <title>Comprehensive subspecies identification of 175 nontuberculous mycobacteria species based on 7547 genomic profiles.</title>
        <authorList>
            <person name="Matsumoto Y."/>
            <person name="Kinjo T."/>
            <person name="Motooka D."/>
            <person name="Nabeya D."/>
            <person name="Jung N."/>
            <person name="Uechi K."/>
            <person name="Horii T."/>
            <person name="Iida T."/>
            <person name="Fujita J."/>
            <person name="Nakamura S."/>
        </authorList>
    </citation>
    <scope>NUCLEOTIDE SEQUENCE [LARGE SCALE GENOMIC DNA]</scope>
    <source>
        <strain evidence="2 3">JCM 12404</strain>
    </source>
</reference>
<dbReference type="EMBL" id="AP022569">
    <property type="protein sequence ID" value="BBX48574.1"/>
    <property type="molecule type" value="Genomic_DNA"/>
</dbReference>